<dbReference type="Proteomes" id="UP000192674">
    <property type="component" value="Unassembled WGS sequence"/>
</dbReference>
<dbReference type="InterPro" id="IPR051549">
    <property type="entry name" value="PEP_Utilizing_Enz"/>
</dbReference>
<protein>
    <submittedName>
        <fullName evidence="2">PEP-utilising enzyme, mobile domain</fullName>
    </submittedName>
</protein>
<dbReference type="Pfam" id="PF00391">
    <property type="entry name" value="PEP-utilizers"/>
    <property type="match status" value="1"/>
</dbReference>
<accession>A0A1W2FR55</accession>
<dbReference type="EMBL" id="FWXV01000010">
    <property type="protein sequence ID" value="SMD24254.1"/>
    <property type="molecule type" value="Genomic_DNA"/>
</dbReference>
<proteinExistence type="predicted"/>
<dbReference type="InterPro" id="IPR036637">
    <property type="entry name" value="Phosphohistidine_dom_sf"/>
</dbReference>
<dbReference type="PANTHER" id="PTHR43615">
    <property type="entry name" value="PHOSPHOENOLPYRUVATE SYNTHASE-RELATED"/>
    <property type="match status" value="1"/>
</dbReference>
<name>A0A1W2FR55_KIBAR</name>
<dbReference type="InterPro" id="IPR008279">
    <property type="entry name" value="PEP-util_enz_mobile_dom"/>
</dbReference>
<evidence type="ECO:0000313" key="3">
    <source>
        <dbReference type="Proteomes" id="UP000192674"/>
    </source>
</evidence>
<evidence type="ECO:0000313" key="2">
    <source>
        <dbReference type="EMBL" id="SMD24254.1"/>
    </source>
</evidence>
<keyword evidence="3" id="KW-1185">Reference proteome</keyword>
<dbReference type="GO" id="GO:0016772">
    <property type="term" value="F:transferase activity, transferring phosphorus-containing groups"/>
    <property type="evidence" value="ECO:0007669"/>
    <property type="project" value="InterPro"/>
</dbReference>
<sequence length="560" mass="61361">MWTAIATISAMENKRGLIDDVPVEQVPIEVRVPPGFWQREEAHMPMPLTPMTESTMTADRAFKQACAEHGLLVEPHLASIGGWHYLSMQPVGGKPDAPPPPGWLMPLLLRLSPASRERMRRSKEATRTHFADELVDRWTTKWQPEFERRIAELRDADLAALTVDQFIAHFTAARELADDGTLTHFRVNLANWLALADLATACRDLLGWQQTDVDNLLAGLSPRTSEPARKLAALAGKSEDAPEFTQYARLYGCRSLTVELSNPTIAELPGLARRLLQDQIARGFNPATSAEELARKRAEAAAEARSSLRGRELAWFERALARATKAYPIREDNVFFTIDSPNALLRYAALEAGRRLAHNGQIDTHSDVFFLKADEALAALQGSTGMQTLVVLRKGERQWAIANPGPPSYGHDHGQPDTRWLRSDLRKSTEALLWAAERVLAPKLSNRVTAEPKPATLTGIAGSAGRYRGTARVINSEDEFGKLQAGDVLVCPTTRPSWSILFPSAGAIVTDAGGPLSHPAIIAREYRIPAVVATGFATTTLHDGQVVTVDGARGVVEVEA</sequence>
<organism evidence="2 3">
    <name type="scientific">Kibdelosporangium aridum</name>
    <dbReference type="NCBI Taxonomy" id="2030"/>
    <lineage>
        <taxon>Bacteria</taxon>
        <taxon>Bacillati</taxon>
        <taxon>Actinomycetota</taxon>
        <taxon>Actinomycetes</taxon>
        <taxon>Pseudonocardiales</taxon>
        <taxon>Pseudonocardiaceae</taxon>
        <taxon>Kibdelosporangium</taxon>
    </lineage>
</organism>
<dbReference type="PANTHER" id="PTHR43615:SF1">
    <property type="entry name" value="PPDK_N DOMAIN-CONTAINING PROTEIN"/>
    <property type="match status" value="1"/>
</dbReference>
<reference evidence="2 3" key="1">
    <citation type="submission" date="2017-04" db="EMBL/GenBank/DDBJ databases">
        <authorList>
            <person name="Afonso C.L."/>
            <person name="Miller P.J."/>
            <person name="Scott M.A."/>
            <person name="Spackman E."/>
            <person name="Goraichik I."/>
            <person name="Dimitrov K.M."/>
            <person name="Suarez D.L."/>
            <person name="Swayne D.E."/>
        </authorList>
    </citation>
    <scope>NUCLEOTIDE SEQUENCE [LARGE SCALE GENOMIC DNA]</scope>
    <source>
        <strain evidence="2 3">DSM 43828</strain>
    </source>
</reference>
<dbReference type="SUPFAM" id="SSF52009">
    <property type="entry name" value="Phosphohistidine domain"/>
    <property type="match status" value="1"/>
</dbReference>
<evidence type="ECO:0000259" key="1">
    <source>
        <dbReference type="Pfam" id="PF00391"/>
    </source>
</evidence>
<feature type="domain" description="PEP-utilising enzyme mobile" evidence="1">
    <location>
        <begin position="484"/>
        <end position="554"/>
    </location>
</feature>
<dbReference type="Gene3D" id="3.50.30.10">
    <property type="entry name" value="Phosphohistidine domain"/>
    <property type="match status" value="1"/>
</dbReference>
<gene>
    <name evidence="2" type="ORF">SAMN05661093_08382</name>
</gene>
<dbReference type="AlphaFoldDB" id="A0A1W2FR55"/>